<accession>A0A6I3SR16</accession>
<dbReference type="AlphaFoldDB" id="A0A6I3SR16"/>
<sequence>MLGLLSLPTWFVHFASLIEWAMAIYFIYAIGQKLNNIWLKRMPWVMLPYMLSGVCAIWYHFTYDTVGWLSDAQSYLTFLGSACFGVWGYFFLRSAKPKLFKRGGMTERV</sequence>
<comment type="caution">
    <text evidence="2">The sequence shown here is derived from an EMBL/GenBank/DDBJ whole genome shotgun (WGS) entry which is preliminary data.</text>
</comment>
<keyword evidence="3" id="KW-1185">Reference proteome</keyword>
<feature type="transmembrane region" description="Helical" evidence="1">
    <location>
        <begin position="73"/>
        <end position="92"/>
    </location>
</feature>
<organism evidence="2 3">
    <name type="scientific">Heliobacterium mobile</name>
    <name type="common">Heliobacillus mobilis</name>
    <dbReference type="NCBI Taxonomy" id="28064"/>
    <lineage>
        <taxon>Bacteria</taxon>
        <taxon>Bacillati</taxon>
        <taxon>Bacillota</taxon>
        <taxon>Clostridia</taxon>
        <taxon>Eubacteriales</taxon>
        <taxon>Heliobacteriaceae</taxon>
        <taxon>Heliobacterium</taxon>
    </lineage>
</organism>
<evidence type="ECO:0000313" key="2">
    <source>
        <dbReference type="EMBL" id="MTV50842.1"/>
    </source>
</evidence>
<evidence type="ECO:0000256" key="1">
    <source>
        <dbReference type="SAM" id="Phobius"/>
    </source>
</evidence>
<reference evidence="2 3" key="1">
    <citation type="submission" date="2019-11" db="EMBL/GenBank/DDBJ databases">
        <title>Whole-genome sequence of a the green, strictly anaerobic photosynthetic bacterium Heliobacillus mobilis DSM 6151.</title>
        <authorList>
            <person name="Kyndt J.A."/>
            <person name="Meyer T.E."/>
        </authorList>
    </citation>
    <scope>NUCLEOTIDE SEQUENCE [LARGE SCALE GENOMIC DNA]</scope>
    <source>
        <strain evidence="2 3">DSM 6151</strain>
    </source>
</reference>
<dbReference type="InterPro" id="IPR019634">
    <property type="entry name" value="Uncharacterised_Ycf49"/>
</dbReference>
<dbReference type="EMBL" id="WNKU01000039">
    <property type="protein sequence ID" value="MTV50842.1"/>
    <property type="molecule type" value="Genomic_DNA"/>
</dbReference>
<dbReference type="Proteomes" id="UP000430670">
    <property type="component" value="Unassembled WGS sequence"/>
</dbReference>
<dbReference type="PANTHER" id="PTHR33833">
    <property type="entry name" value="NUCLEOLAR-LIKE PROTEIN-RELATED"/>
    <property type="match status" value="1"/>
</dbReference>
<gene>
    <name evidence="2" type="ORF">GJ688_18075</name>
</gene>
<feature type="transmembrane region" description="Helical" evidence="1">
    <location>
        <begin position="12"/>
        <end position="30"/>
    </location>
</feature>
<dbReference type="OrthoDB" id="425248at2"/>
<dbReference type="PANTHER" id="PTHR33833:SF3">
    <property type="entry name" value="YCF49-LIKE PROTEIN"/>
    <property type="match status" value="1"/>
</dbReference>
<evidence type="ECO:0000313" key="3">
    <source>
        <dbReference type="Proteomes" id="UP000430670"/>
    </source>
</evidence>
<feature type="transmembrane region" description="Helical" evidence="1">
    <location>
        <begin position="42"/>
        <end position="61"/>
    </location>
</feature>
<name>A0A6I3SR16_HELMO</name>
<keyword evidence="1" id="KW-0472">Membrane</keyword>
<keyword evidence="1" id="KW-0812">Transmembrane</keyword>
<keyword evidence="1" id="KW-1133">Transmembrane helix</keyword>
<proteinExistence type="predicted"/>
<dbReference type="Pfam" id="PF10693">
    <property type="entry name" value="DUF2499"/>
    <property type="match status" value="1"/>
</dbReference>
<protein>
    <submittedName>
        <fullName evidence="2">DUF2499 domain-containing protein</fullName>
    </submittedName>
</protein>